<evidence type="ECO:0008006" key="4">
    <source>
        <dbReference type="Google" id="ProtNLM"/>
    </source>
</evidence>
<evidence type="ECO:0000313" key="3">
    <source>
        <dbReference type="Proteomes" id="UP000199622"/>
    </source>
</evidence>
<dbReference type="AlphaFoldDB" id="A0A1H4QNJ5"/>
<dbReference type="EMBL" id="FNSO01000004">
    <property type="protein sequence ID" value="SEC21108.1"/>
    <property type="molecule type" value="Genomic_DNA"/>
</dbReference>
<evidence type="ECO:0000256" key="1">
    <source>
        <dbReference type="SAM" id="SignalP"/>
    </source>
</evidence>
<organism evidence="2 3">
    <name type="scientific">Amycolatopsis tolypomycina</name>
    <dbReference type="NCBI Taxonomy" id="208445"/>
    <lineage>
        <taxon>Bacteria</taxon>
        <taxon>Bacillati</taxon>
        <taxon>Actinomycetota</taxon>
        <taxon>Actinomycetes</taxon>
        <taxon>Pseudonocardiales</taxon>
        <taxon>Pseudonocardiaceae</taxon>
        <taxon>Amycolatopsis</taxon>
    </lineage>
</organism>
<feature type="chain" id="PRO_5038729320" description="Secreted protein" evidence="1">
    <location>
        <begin position="31"/>
        <end position="166"/>
    </location>
</feature>
<dbReference type="Proteomes" id="UP000199622">
    <property type="component" value="Unassembled WGS sequence"/>
</dbReference>
<dbReference type="STRING" id="208445.SAMN04489727_2962"/>
<accession>A0A1H4QNJ5</accession>
<keyword evidence="3" id="KW-1185">Reference proteome</keyword>
<name>A0A1H4QNJ5_9PSEU</name>
<protein>
    <recommendedName>
        <fullName evidence="4">Secreted protein</fullName>
    </recommendedName>
</protein>
<proteinExistence type="predicted"/>
<gene>
    <name evidence="2" type="ORF">SAMN04489727_2962</name>
</gene>
<feature type="signal peptide" evidence="1">
    <location>
        <begin position="1"/>
        <end position="30"/>
    </location>
</feature>
<sequence length="166" mass="17168">MNSARTRLAAFGAGLLGLAALATTVITAPAGATGATTADDTPPPIVETYDYPGADRILAERNITLLKGDGHVLLVDCASGGDLIVVQSYKIKGGDACFRVTGTPGFVTMQIPETYFIKGDSHTAKATLTAKSATETVVIQPGQWTPVGESMPNHDPAALLEIRVTA</sequence>
<dbReference type="OrthoDB" id="3373619at2"/>
<evidence type="ECO:0000313" key="2">
    <source>
        <dbReference type="EMBL" id="SEC21108.1"/>
    </source>
</evidence>
<reference evidence="3" key="1">
    <citation type="submission" date="2016-10" db="EMBL/GenBank/DDBJ databases">
        <authorList>
            <person name="Varghese N."/>
            <person name="Submissions S."/>
        </authorList>
    </citation>
    <scope>NUCLEOTIDE SEQUENCE [LARGE SCALE GENOMIC DNA]</scope>
    <source>
        <strain evidence="3">DSM 44544</strain>
    </source>
</reference>
<dbReference type="RefSeq" id="WP_091307315.1">
    <property type="nucleotide sequence ID" value="NZ_FNSO01000004.1"/>
</dbReference>
<keyword evidence="1" id="KW-0732">Signal</keyword>